<evidence type="ECO:0008006" key="3">
    <source>
        <dbReference type="Google" id="ProtNLM"/>
    </source>
</evidence>
<comment type="caution">
    <text evidence="1">The sequence shown here is derived from an EMBL/GenBank/DDBJ whole genome shotgun (WGS) entry which is preliminary data.</text>
</comment>
<dbReference type="CDD" id="cd01029">
    <property type="entry name" value="TOPRIM_primases"/>
    <property type="match status" value="1"/>
</dbReference>
<name>A0ABW3UJD6_9BACL</name>
<accession>A0ABW3UJD6</accession>
<organism evidence="1 2">
    <name type="scientific">Paenibacillus vulneris</name>
    <dbReference type="NCBI Taxonomy" id="1133364"/>
    <lineage>
        <taxon>Bacteria</taxon>
        <taxon>Bacillati</taxon>
        <taxon>Bacillota</taxon>
        <taxon>Bacilli</taxon>
        <taxon>Bacillales</taxon>
        <taxon>Paenibacillaceae</taxon>
        <taxon>Paenibacillus</taxon>
    </lineage>
</organism>
<dbReference type="EMBL" id="JBHTLU010000012">
    <property type="protein sequence ID" value="MFD1219640.1"/>
    <property type="molecule type" value="Genomic_DNA"/>
</dbReference>
<gene>
    <name evidence="1" type="ORF">ACFQ4B_05885</name>
</gene>
<dbReference type="Gene3D" id="3.40.1360.10">
    <property type="match status" value="1"/>
</dbReference>
<dbReference type="PANTHER" id="PTHR30313:SF2">
    <property type="entry name" value="DNA PRIMASE"/>
    <property type="match status" value="1"/>
</dbReference>
<evidence type="ECO:0000313" key="2">
    <source>
        <dbReference type="Proteomes" id="UP001597180"/>
    </source>
</evidence>
<dbReference type="RefSeq" id="WP_345594876.1">
    <property type="nucleotide sequence ID" value="NZ_BAABJG010000055.1"/>
</dbReference>
<dbReference type="SUPFAM" id="SSF56731">
    <property type="entry name" value="DNA primase core"/>
    <property type="match status" value="1"/>
</dbReference>
<protein>
    <recommendedName>
        <fullName evidence="3">DNA primase</fullName>
    </recommendedName>
</protein>
<proteinExistence type="predicted"/>
<dbReference type="PANTHER" id="PTHR30313">
    <property type="entry name" value="DNA PRIMASE"/>
    <property type="match status" value="1"/>
</dbReference>
<dbReference type="InterPro" id="IPR050219">
    <property type="entry name" value="DnaG_primase"/>
</dbReference>
<sequence>MKIDAQLLKEKILNDNKIEDILIALGCHNIRKGRTFYTASNPDGDAPSAINVSLDTLRVLNHTRPDFPEKADIIDLVEYISKLYFSQAIYWICKVCGYDYYQQEEYKKEIIEDPCLLVLDQIEPKNSNHGHDDSPLRKLDESILNEYVTLPYEEWIIKEEITPYVQNMFQIGFSIRDNCITIPIRDELGNLVGVKGRTILDYVKLKTSKYWYPYPTPKSHILYGLDKALPYIKELKEVIVYEAEKSVLKSFSYGFCNAVSIGGHDLSQQQVLKLEKLGVNVILAFDKNVSNDEWRREINKFLLKERLYVIYEKKNSILGEKDAPIDLGLEAFIKLYNEEKYKVK</sequence>
<dbReference type="Proteomes" id="UP001597180">
    <property type="component" value="Unassembled WGS sequence"/>
</dbReference>
<reference evidence="2" key="1">
    <citation type="journal article" date="2019" name="Int. J. Syst. Evol. Microbiol.">
        <title>The Global Catalogue of Microorganisms (GCM) 10K type strain sequencing project: providing services to taxonomists for standard genome sequencing and annotation.</title>
        <authorList>
            <consortium name="The Broad Institute Genomics Platform"/>
            <consortium name="The Broad Institute Genome Sequencing Center for Infectious Disease"/>
            <person name="Wu L."/>
            <person name="Ma J."/>
        </authorList>
    </citation>
    <scope>NUCLEOTIDE SEQUENCE [LARGE SCALE GENOMIC DNA]</scope>
    <source>
        <strain evidence="2">CCUG 53270</strain>
    </source>
</reference>
<keyword evidence="2" id="KW-1185">Reference proteome</keyword>
<dbReference type="InterPro" id="IPR034154">
    <property type="entry name" value="TOPRIM_DnaG/twinkle"/>
</dbReference>
<evidence type="ECO:0000313" key="1">
    <source>
        <dbReference type="EMBL" id="MFD1219640.1"/>
    </source>
</evidence>